<evidence type="ECO:0000313" key="2">
    <source>
        <dbReference type="Proteomes" id="UP001153332"/>
    </source>
</evidence>
<reference evidence="1" key="1">
    <citation type="submission" date="2022-12" db="EMBL/GenBank/DDBJ databases">
        <title>Genome Sequence of Lasiodiplodia mahajangana.</title>
        <authorList>
            <person name="Buettner E."/>
        </authorList>
    </citation>
    <scope>NUCLEOTIDE SEQUENCE</scope>
    <source>
        <strain evidence="1">VT137</strain>
    </source>
</reference>
<proteinExistence type="predicted"/>
<dbReference type="EMBL" id="JAPUUL010002564">
    <property type="protein sequence ID" value="KAJ8125111.1"/>
    <property type="molecule type" value="Genomic_DNA"/>
</dbReference>
<keyword evidence="2" id="KW-1185">Reference proteome</keyword>
<name>A0ACC2JCE7_9PEZI</name>
<comment type="caution">
    <text evidence="1">The sequence shown here is derived from an EMBL/GenBank/DDBJ whole genome shotgun (WGS) entry which is preliminary data.</text>
</comment>
<accession>A0ACC2JCE7</accession>
<evidence type="ECO:0000313" key="1">
    <source>
        <dbReference type="EMBL" id="KAJ8125111.1"/>
    </source>
</evidence>
<sequence>MSSNRNIISFAEEEASSSSSSRSPNQARLSTFHDDIGPFGHEFDRDETTIARDVLGDDPLDGAIGEPPLTFKRKQKQSIFSQPSRMLSALTGNRFGSRSPVSGPSSTGTATPTLLHTIDAAHSDSEAFVPGNGSKDGVPLDWYAEGPGRRVGYEDLTAIDWIFEYTKERQRLRVLYSSATGLIGHIRQLADASQVWIVLVLTGLAVGGIAAGIDVVSNWLGDLKTGYCASGPDAGAFYLNKQFCCLGYDQGAKCMGWKPWAAALGIGGVAGKWFIEYFFFLLFSCLAVASGMWLGKEGPLVHVACCCANLFTKIFPDINGNEARKRAVLSAAASSGISVAFGSPIGGVLFSLEQLSYYFPDKTMWQSFVCAMTAAGVLQALDPFRSGKLVLYQVKFSTGWHGFEIIPFAVLGILGGLYGGLFIKANMRVAQWKKSTSWLPGPLSQVAIVAFFTALINYPNFYMRAQASELVSSLFTDCSLVLDDPFALCKTGAASASTIVLLIFASILGFFLAAVTFAQPPTVLRI</sequence>
<dbReference type="Proteomes" id="UP001153332">
    <property type="component" value="Unassembled WGS sequence"/>
</dbReference>
<protein>
    <submittedName>
        <fullName evidence="1">Uncharacterized protein</fullName>
    </submittedName>
</protein>
<gene>
    <name evidence="1" type="ORF">O1611_g8529</name>
</gene>
<organism evidence="1 2">
    <name type="scientific">Lasiodiplodia mahajangana</name>
    <dbReference type="NCBI Taxonomy" id="1108764"/>
    <lineage>
        <taxon>Eukaryota</taxon>
        <taxon>Fungi</taxon>
        <taxon>Dikarya</taxon>
        <taxon>Ascomycota</taxon>
        <taxon>Pezizomycotina</taxon>
        <taxon>Dothideomycetes</taxon>
        <taxon>Dothideomycetes incertae sedis</taxon>
        <taxon>Botryosphaeriales</taxon>
        <taxon>Botryosphaeriaceae</taxon>
        <taxon>Lasiodiplodia</taxon>
    </lineage>
</organism>